<comment type="similarity">
    <text evidence="1">Belongs to the GSP E family.</text>
</comment>
<keyword evidence="6" id="KW-1185">Reference proteome</keyword>
<reference evidence="5 6" key="1">
    <citation type="submission" date="2023-03" db="EMBL/GenBank/DDBJ databases">
        <title>Description of Hydrogenimonas sp. ISO32.</title>
        <authorList>
            <person name="Mino S."/>
            <person name="Fukazawa S."/>
            <person name="Sawabe T."/>
        </authorList>
    </citation>
    <scope>NUCLEOTIDE SEQUENCE [LARGE SCALE GENOMIC DNA]</scope>
    <source>
        <strain evidence="5 6">ISO32</strain>
    </source>
</reference>
<gene>
    <name evidence="5" type="ORF">HCR_17680</name>
</gene>
<dbReference type="PROSITE" id="PS00662">
    <property type="entry name" value="T2SP_E"/>
    <property type="match status" value="1"/>
</dbReference>
<evidence type="ECO:0000259" key="4">
    <source>
        <dbReference type="PROSITE" id="PS00662"/>
    </source>
</evidence>
<feature type="domain" description="Bacterial type II secretion system protein E" evidence="4">
    <location>
        <begin position="315"/>
        <end position="329"/>
    </location>
</feature>
<dbReference type="EMBL" id="AP027370">
    <property type="protein sequence ID" value="BDY13456.1"/>
    <property type="molecule type" value="Genomic_DNA"/>
</dbReference>
<keyword evidence="3" id="KW-0067">ATP-binding</keyword>
<dbReference type="Gene3D" id="3.30.450.90">
    <property type="match status" value="1"/>
</dbReference>
<dbReference type="InterPro" id="IPR027417">
    <property type="entry name" value="P-loop_NTPase"/>
</dbReference>
<dbReference type="PANTHER" id="PTHR30258:SF1">
    <property type="entry name" value="PROTEIN TRANSPORT PROTEIN HOFB HOMOLOG"/>
    <property type="match status" value="1"/>
</dbReference>
<dbReference type="PANTHER" id="PTHR30258">
    <property type="entry name" value="TYPE II SECRETION SYSTEM PROTEIN GSPE-RELATED"/>
    <property type="match status" value="1"/>
</dbReference>
<dbReference type="Pfam" id="PF00437">
    <property type="entry name" value="T2SSE"/>
    <property type="match status" value="1"/>
</dbReference>
<accession>A0ABN6WXN2</accession>
<evidence type="ECO:0000313" key="5">
    <source>
        <dbReference type="EMBL" id="BDY13456.1"/>
    </source>
</evidence>
<protein>
    <recommendedName>
        <fullName evidence="4">Bacterial type II secretion system protein E domain-containing protein</fullName>
    </recommendedName>
</protein>
<name>A0ABN6WXN2_9BACT</name>
<proteinExistence type="inferred from homology"/>
<dbReference type="SUPFAM" id="SSF52540">
    <property type="entry name" value="P-loop containing nucleoside triphosphate hydrolases"/>
    <property type="match status" value="1"/>
</dbReference>
<evidence type="ECO:0000256" key="3">
    <source>
        <dbReference type="ARBA" id="ARBA00022840"/>
    </source>
</evidence>
<dbReference type="RefSeq" id="WP_286336407.1">
    <property type="nucleotide sequence ID" value="NZ_AP027370.1"/>
</dbReference>
<dbReference type="InterPro" id="IPR001482">
    <property type="entry name" value="T2SS/T4SS_dom"/>
</dbReference>
<sequence length="496" mass="55392">MFSAPLQATLPIYTEVQNLDFYIKNGLLFCIYEEKPHACIRENPDANMLNALSHLGGKFPLLLLETESYDDLKNRFLEAKSEESIGGIEGFESPEEIENFLQNEDLLTSEDSAPIIRYVNSLFVQAIKRRATDIHIETFEKDGDVRFRIDGVLNKIATLKKGAIGSIINRIKVISNLDISETRIPQDGRTKITIAGASVDVRVSILPTYYGEKAVLRLLMKGESIPSLQELGFSEEVYTKLRSLLKHSYGMILITGPTGSGKSTTLHSFLKEIDHEHYNIVTVEDPVEYNAEGINQIQVNEKVNLTFSEALRSILRQDPDVIMVGEMRDKETAKIATQAAMTGHLLLSTLHTNSAASAIPRLIDMGIDPFLVSSTLIGILAQRLVRLLCPHCKIPYEPTDEDIRYFDLPHNATLYGPKGCDKCGGTGYVGRRAIGEIIIVDEAFAAQIKRGADEQELRRYLIEKSDFRPMFEELRRMVIAGETSISEAVRIGVKGL</sequence>
<organism evidence="5 6">
    <name type="scientific">Hydrogenimonas cancrithermarum</name>
    <dbReference type="NCBI Taxonomy" id="2993563"/>
    <lineage>
        <taxon>Bacteria</taxon>
        <taxon>Pseudomonadati</taxon>
        <taxon>Campylobacterota</taxon>
        <taxon>Epsilonproteobacteria</taxon>
        <taxon>Campylobacterales</taxon>
        <taxon>Hydrogenimonadaceae</taxon>
        <taxon>Hydrogenimonas</taxon>
    </lineage>
</organism>
<dbReference type="Gene3D" id="3.40.50.300">
    <property type="entry name" value="P-loop containing nucleotide triphosphate hydrolases"/>
    <property type="match status" value="1"/>
</dbReference>
<evidence type="ECO:0000313" key="6">
    <source>
        <dbReference type="Proteomes" id="UP001321445"/>
    </source>
</evidence>
<evidence type="ECO:0000256" key="2">
    <source>
        <dbReference type="ARBA" id="ARBA00022741"/>
    </source>
</evidence>
<dbReference type="Proteomes" id="UP001321445">
    <property type="component" value="Chromosome"/>
</dbReference>
<evidence type="ECO:0000256" key="1">
    <source>
        <dbReference type="ARBA" id="ARBA00006611"/>
    </source>
</evidence>
<keyword evidence="2" id="KW-0547">Nucleotide-binding</keyword>
<dbReference type="CDD" id="cd01129">
    <property type="entry name" value="PulE-GspE-like"/>
    <property type="match status" value="1"/>
</dbReference>